<keyword evidence="3" id="KW-0808">Transferase</keyword>
<feature type="region of interest" description="Disordered" evidence="10">
    <location>
        <begin position="483"/>
        <end position="552"/>
    </location>
</feature>
<feature type="compositionally biased region" description="Polar residues" evidence="10">
    <location>
        <begin position="1142"/>
        <end position="1160"/>
    </location>
</feature>
<feature type="compositionally biased region" description="Basic and acidic residues" evidence="10">
    <location>
        <begin position="1330"/>
        <end position="1344"/>
    </location>
</feature>
<dbReference type="PROSITE" id="PS50011">
    <property type="entry name" value="PROTEIN_KINASE_DOM"/>
    <property type="match status" value="1"/>
</dbReference>
<dbReference type="GO" id="GO:0005737">
    <property type="term" value="C:cytoplasm"/>
    <property type="evidence" value="ECO:0007669"/>
    <property type="project" value="TreeGrafter"/>
</dbReference>
<dbReference type="SMART" id="SM00220">
    <property type="entry name" value="S_TKc"/>
    <property type="match status" value="1"/>
</dbReference>
<dbReference type="InterPro" id="IPR017441">
    <property type="entry name" value="Protein_kinase_ATP_BS"/>
</dbReference>
<feature type="compositionally biased region" description="Basic and acidic residues" evidence="10">
    <location>
        <begin position="685"/>
        <end position="694"/>
    </location>
</feature>
<evidence type="ECO:0000256" key="1">
    <source>
        <dbReference type="ARBA" id="ARBA00012513"/>
    </source>
</evidence>
<keyword evidence="5" id="KW-0418">Kinase</keyword>
<feature type="compositionally biased region" description="Polar residues" evidence="10">
    <location>
        <begin position="1123"/>
        <end position="1132"/>
    </location>
</feature>
<dbReference type="Gene3D" id="3.30.200.20">
    <property type="entry name" value="Phosphorylase Kinase, domain 1"/>
    <property type="match status" value="1"/>
</dbReference>
<name>A0A5N6L2N4_9ROSI</name>
<evidence type="ECO:0000256" key="3">
    <source>
        <dbReference type="ARBA" id="ARBA00022679"/>
    </source>
</evidence>
<feature type="compositionally biased region" description="Acidic residues" evidence="10">
    <location>
        <begin position="1355"/>
        <end position="1367"/>
    </location>
</feature>
<dbReference type="PANTHER" id="PTHR24346">
    <property type="entry name" value="MAP/MICROTUBULE AFFINITY-REGULATING KINASE"/>
    <property type="match status" value="1"/>
</dbReference>
<feature type="compositionally biased region" description="Polar residues" evidence="10">
    <location>
        <begin position="130"/>
        <end position="170"/>
    </location>
</feature>
<dbReference type="InterPro" id="IPR011009">
    <property type="entry name" value="Kinase-like_dom_sf"/>
</dbReference>
<dbReference type="PROSITE" id="PS00107">
    <property type="entry name" value="PROTEIN_KINASE_ATP"/>
    <property type="match status" value="1"/>
</dbReference>
<feature type="compositionally biased region" description="Polar residues" evidence="10">
    <location>
        <begin position="938"/>
        <end position="948"/>
    </location>
</feature>
<feature type="compositionally biased region" description="Basic and acidic residues" evidence="10">
    <location>
        <begin position="111"/>
        <end position="126"/>
    </location>
</feature>
<dbReference type="PANTHER" id="PTHR24346:SF77">
    <property type="entry name" value="SERINE THREONINE PROTEIN KINASE"/>
    <property type="match status" value="1"/>
</dbReference>
<dbReference type="GO" id="GO:0004674">
    <property type="term" value="F:protein serine/threonine kinase activity"/>
    <property type="evidence" value="ECO:0007669"/>
    <property type="project" value="UniProtKB-KW"/>
</dbReference>
<dbReference type="Pfam" id="PF00069">
    <property type="entry name" value="Pkinase"/>
    <property type="match status" value="2"/>
</dbReference>
<dbReference type="FunFam" id="3.30.200.20:FF:000206">
    <property type="entry name" value="Serine/threonine-protein kinase Ssp1"/>
    <property type="match status" value="1"/>
</dbReference>
<evidence type="ECO:0000256" key="5">
    <source>
        <dbReference type="ARBA" id="ARBA00022777"/>
    </source>
</evidence>
<feature type="compositionally biased region" description="Polar residues" evidence="10">
    <location>
        <begin position="1"/>
        <end position="10"/>
    </location>
</feature>
<feature type="region of interest" description="Disordered" evidence="10">
    <location>
        <begin position="104"/>
        <end position="178"/>
    </location>
</feature>
<dbReference type="EC" id="2.7.11.1" evidence="1"/>
<feature type="region of interest" description="Disordered" evidence="10">
    <location>
        <begin position="982"/>
        <end position="1044"/>
    </location>
</feature>
<feature type="region of interest" description="Disordered" evidence="10">
    <location>
        <begin position="893"/>
        <end position="967"/>
    </location>
</feature>
<sequence>MADPNATHSAASPDHAGGGTTSPAVLPPDAAPDAPSQPSVPPHLSHELSTTPDLLLSFQRPDGSMSTPRPDDLALSTSEAGPSTAVRTDDTHAAAGDYFSAFAGTMNHPVESLRRSSKDTTAESRRSSKSTDTGSHTGTSLPKATIAPQTSTAALPSTFTSTQQASSNPAESRRQPRRSLTEYPQYPNQAHAALQSQIYPDPHALPFAYRQGLAKIHPLQTTKHGLAIDRPQAWIDREGEHPAERGTRTAGNTPLTTPGTVFGLSSRPRRPLSAASTADETSPAPSPYLHPVQGHIPKETTRANRDVDTISGRKTINQYEIQHELGRGVHGKVKLARNLLTGEYVAIKIVQRHSRRRKLGKSTNPEDKVKREIAILKKTNHPNVVSLIEVIDDPEMTKIYIVLEFCDNHEVQWRTPGASEIVIMEHRRLEREKTGEDDIEATDDADRIMRAAQKRRERASRRKQKPLSRINSVSDFWSLEFQDESDDEDAGSQPSSSLDPSQASPLTLSTRLSRVQSAPAESRPAPEMHYIDNDDDVAPDDVPQTESRSHTYQHISSFDPDLHRQTLHLDQVDNHLNLSGHDRGRQHSSAESTMSRITEFMEEEIEEEHRYVPTMTLAESRAAFRDAVLGVEYLHYQGIVHRDIKPANLLRKADYRVKISDFGVSYLGKPIRDGQESEETSETETNEHQEDTELAKTVGTPAFYAPELCSLDYADENERRVTGQIDVWALGVTLYCLLYAQTPFTGDNEFMVMRHIAEEDVFISKKRLKAVDTRASSRSNSHGPLFRETREHRLPTELVYETIDEDLLDLLKRLFIKDPAKRISLTEIKHHPWVLRDIPRPHDWIEETTPHRQLHGKKIEISKEEVADAVIPLKVIERAKSMVRNVVGAFGFGSKSTRKRAPSNASSDGGSSPSLHNSDTSSGKGRRSSAFPGETPGGSMSSLTGQVRSTEHHPLSQSVTASPEAIDRPQFLEESFPFDTSFGEISDGLAPGRPIMPGRHDSSLSTAASIKTIRQVDIGRGRQTTPPPPLPPMQPMPLSGLEHIAEPNPSISTILGKAGESLMRSVRSRDHSSERSRSRTPSDLKARDSRDRLFGMPSTAVATASAAGHVHSPPSARKASDSAAGSATQSPISPRPNVGWQAVSSSDVTRATSPATSDSPFRSHHISAVNLDDGLSLGGPGNTITSDNTKDEDFQKALKRMQRRKQMEDYDDRRRSEANSRSQSSLDSACPPSPDDKILVKQQQHSAIAEDRKAYFLPLSSSMEIHRAPALNSNPVSSGSSAEQLDSGMSQSTSYPSAPSIGSANTDYPNPGSTDYLKDDIESTNSSDGTAHEPSTDKRSHDTLDDAGYTADHAIDDDGTDSDDSDADLVMMAPKRKTPLSSRSRRESHASITSGRSGSTHTVKKIPGTTDIR</sequence>
<keyword evidence="6 9" id="KW-0067">ATP-binding</keyword>
<dbReference type="FunFam" id="1.10.510.10:FF:000614">
    <property type="entry name" value="Serine/threonine protein kinase, putative"/>
    <property type="match status" value="1"/>
</dbReference>
<evidence type="ECO:0000256" key="9">
    <source>
        <dbReference type="PROSITE-ProRule" id="PRU10141"/>
    </source>
</evidence>
<dbReference type="CDD" id="cd14008">
    <property type="entry name" value="STKc_LKB1_CaMKK"/>
    <property type="match status" value="1"/>
</dbReference>
<dbReference type="Gene3D" id="1.10.510.10">
    <property type="entry name" value="Transferase(Phosphotransferase) domain 1"/>
    <property type="match status" value="1"/>
</dbReference>
<evidence type="ECO:0000256" key="6">
    <source>
        <dbReference type="ARBA" id="ARBA00022840"/>
    </source>
</evidence>
<feature type="compositionally biased region" description="Low complexity" evidence="10">
    <location>
        <begin position="902"/>
        <end position="918"/>
    </location>
</feature>
<organism evidence="12 13">
    <name type="scientific">Carpinus fangiana</name>
    <dbReference type="NCBI Taxonomy" id="176857"/>
    <lineage>
        <taxon>Eukaryota</taxon>
        <taxon>Viridiplantae</taxon>
        <taxon>Streptophyta</taxon>
        <taxon>Embryophyta</taxon>
        <taxon>Tracheophyta</taxon>
        <taxon>Spermatophyta</taxon>
        <taxon>Magnoliopsida</taxon>
        <taxon>eudicotyledons</taxon>
        <taxon>Gunneridae</taxon>
        <taxon>Pentapetalae</taxon>
        <taxon>rosids</taxon>
        <taxon>fabids</taxon>
        <taxon>Fagales</taxon>
        <taxon>Betulaceae</taxon>
        <taxon>Carpinus</taxon>
    </lineage>
</organism>
<feature type="compositionally biased region" description="Polar residues" evidence="10">
    <location>
        <begin position="1271"/>
        <end position="1313"/>
    </location>
</feature>
<dbReference type="GO" id="GO:0035556">
    <property type="term" value="P:intracellular signal transduction"/>
    <property type="evidence" value="ECO:0007669"/>
    <property type="project" value="TreeGrafter"/>
</dbReference>
<evidence type="ECO:0000313" key="12">
    <source>
        <dbReference type="EMBL" id="KAB8621893.1"/>
    </source>
</evidence>
<evidence type="ECO:0000256" key="8">
    <source>
        <dbReference type="ARBA" id="ARBA00048679"/>
    </source>
</evidence>
<feature type="binding site" evidence="9">
    <location>
        <position position="348"/>
    </location>
    <ligand>
        <name>ATP</name>
        <dbReference type="ChEBI" id="CHEBI:30616"/>
    </ligand>
</feature>
<feature type="domain" description="Protein kinase" evidence="11">
    <location>
        <begin position="319"/>
        <end position="834"/>
    </location>
</feature>
<dbReference type="Proteomes" id="UP000327013">
    <property type="component" value="Unassembled WGS sequence"/>
</dbReference>
<keyword evidence="2" id="KW-0723">Serine/threonine-protein kinase</keyword>
<feature type="compositionally biased region" description="Pro residues" evidence="10">
    <location>
        <begin position="1025"/>
        <end position="1035"/>
    </location>
</feature>
<feature type="region of interest" description="Disordered" evidence="10">
    <location>
        <begin position="1270"/>
        <end position="1413"/>
    </location>
</feature>
<comment type="caution">
    <text evidence="12">The sequence shown here is derived from an EMBL/GenBank/DDBJ whole genome shotgun (WGS) entry which is preliminary data.</text>
</comment>
<dbReference type="InterPro" id="IPR000719">
    <property type="entry name" value="Prot_kinase_dom"/>
</dbReference>
<evidence type="ECO:0000256" key="7">
    <source>
        <dbReference type="ARBA" id="ARBA00047899"/>
    </source>
</evidence>
<dbReference type="OrthoDB" id="1751347at2759"/>
<feature type="region of interest" description="Disordered" evidence="10">
    <location>
        <begin position="1062"/>
        <end position="1245"/>
    </location>
</feature>
<evidence type="ECO:0000256" key="2">
    <source>
        <dbReference type="ARBA" id="ARBA00022527"/>
    </source>
</evidence>
<feature type="compositionally biased region" description="Polar residues" evidence="10">
    <location>
        <begin position="249"/>
        <end position="259"/>
    </location>
</feature>
<evidence type="ECO:0000313" key="13">
    <source>
        <dbReference type="Proteomes" id="UP000327013"/>
    </source>
</evidence>
<feature type="compositionally biased region" description="Polar residues" evidence="10">
    <location>
        <begin position="1390"/>
        <end position="1401"/>
    </location>
</feature>
<feature type="compositionally biased region" description="Polar residues" evidence="10">
    <location>
        <begin position="492"/>
        <end position="516"/>
    </location>
</feature>
<dbReference type="GO" id="GO:0005524">
    <property type="term" value="F:ATP binding"/>
    <property type="evidence" value="ECO:0007669"/>
    <property type="project" value="UniProtKB-UniRule"/>
</dbReference>
<proteinExistence type="predicted"/>
<reference evidence="12 13" key="1">
    <citation type="submission" date="2019-06" db="EMBL/GenBank/DDBJ databases">
        <title>A chromosomal-level reference genome of Carpinus fangiana (Coryloideae, Betulaceae).</title>
        <authorList>
            <person name="Yang X."/>
            <person name="Wang Z."/>
            <person name="Zhang L."/>
            <person name="Hao G."/>
            <person name="Liu J."/>
            <person name="Yang Y."/>
        </authorList>
    </citation>
    <scope>NUCLEOTIDE SEQUENCE [LARGE SCALE GENOMIC DNA]</scope>
    <source>
        <strain evidence="12">Cfa_2016G</strain>
        <tissue evidence="12">Leaf</tissue>
    </source>
</reference>
<feature type="region of interest" description="Disordered" evidence="10">
    <location>
        <begin position="670"/>
        <end position="694"/>
    </location>
</feature>
<feature type="compositionally biased region" description="Basic and acidic residues" evidence="10">
    <location>
        <begin position="1205"/>
        <end position="1218"/>
    </location>
</feature>
<accession>A0A5N6L2N4</accession>
<protein>
    <recommendedName>
        <fullName evidence="1">non-specific serine/threonine protein kinase</fullName>
        <ecNumber evidence="1">2.7.11.1</ecNumber>
    </recommendedName>
</protein>
<feature type="compositionally biased region" description="Basic and acidic residues" evidence="10">
    <location>
        <begin position="1067"/>
        <end position="1093"/>
    </location>
</feature>
<feature type="region of interest" description="Disordered" evidence="10">
    <location>
        <begin position="241"/>
        <end position="294"/>
    </location>
</feature>
<evidence type="ECO:0000256" key="10">
    <source>
        <dbReference type="SAM" id="MobiDB-lite"/>
    </source>
</evidence>
<comment type="catalytic activity">
    <reaction evidence="8">
        <text>L-seryl-[protein] + ATP = O-phospho-L-seryl-[protein] + ADP + H(+)</text>
        <dbReference type="Rhea" id="RHEA:17989"/>
        <dbReference type="Rhea" id="RHEA-COMP:9863"/>
        <dbReference type="Rhea" id="RHEA-COMP:11604"/>
        <dbReference type="ChEBI" id="CHEBI:15378"/>
        <dbReference type="ChEBI" id="CHEBI:29999"/>
        <dbReference type="ChEBI" id="CHEBI:30616"/>
        <dbReference type="ChEBI" id="CHEBI:83421"/>
        <dbReference type="ChEBI" id="CHEBI:456216"/>
        <dbReference type="EC" id="2.7.11.1"/>
    </reaction>
</comment>
<dbReference type="EMBL" id="VIBQ01000075">
    <property type="protein sequence ID" value="KAB8621893.1"/>
    <property type="molecule type" value="Genomic_DNA"/>
</dbReference>
<dbReference type="SUPFAM" id="SSF56112">
    <property type="entry name" value="Protein kinase-like (PK-like)"/>
    <property type="match status" value="1"/>
</dbReference>
<comment type="catalytic activity">
    <reaction evidence="7">
        <text>L-threonyl-[protein] + ATP = O-phospho-L-threonyl-[protein] + ADP + H(+)</text>
        <dbReference type="Rhea" id="RHEA:46608"/>
        <dbReference type="Rhea" id="RHEA-COMP:11060"/>
        <dbReference type="Rhea" id="RHEA-COMP:11605"/>
        <dbReference type="ChEBI" id="CHEBI:15378"/>
        <dbReference type="ChEBI" id="CHEBI:30013"/>
        <dbReference type="ChEBI" id="CHEBI:30616"/>
        <dbReference type="ChEBI" id="CHEBI:61977"/>
        <dbReference type="ChEBI" id="CHEBI:456216"/>
        <dbReference type="EC" id="2.7.11.1"/>
    </reaction>
</comment>
<keyword evidence="4 9" id="KW-0547">Nucleotide-binding</keyword>
<gene>
    <name evidence="12" type="ORF">FH972_026004</name>
</gene>
<feature type="region of interest" description="Disordered" evidence="10">
    <location>
        <begin position="1"/>
        <end position="91"/>
    </location>
</feature>
<evidence type="ECO:0000259" key="11">
    <source>
        <dbReference type="PROSITE" id="PS50011"/>
    </source>
</evidence>
<evidence type="ECO:0000256" key="4">
    <source>
        <dbReference type="ARBA" id="ARBA00022741"/>
    </source>
</evidence>
<keyword evidence="13" id="KW-1185">Reference proteome</keyword>